<comment type="similarity">
    <text evidence="1">Belongs to the LanC-like protein family.</text>
</comment>
<feature type="binding site" evidence="2">
    <location>
        <position position="354"/>
    </location>
    <ligand>
        <name>Zn(2+)</name>
        <dbReference type="ChEBI" id="CHEBI:29105"/>
    </ligand>
</feature>
<dbReference type="InParanoid" id="A0A5N4ADM5"/>
<accession>A0A5N4ADM5</accession>
<dbReference type="PANTHER" id="PTHR12736:SF21">
    <property type="entry name" value="LANC-LIKE PROTEIN 2"/>
    <property type="match status" value="1"/>
</dbReference>
<dbReference type="EMBL" id="VVIM01000008">
    <property type="protein sequence ID" value="KAB0795411.1"/>
    <property type="molecule type" value="Genomic_DNA"/>
</dbReference>
<dbReference type="SMART" id="SM01260">
    <property type="entry name" value="LANC_like"/>
    <property type="match status" value="1"/>
</dbReference>
<feature type="binding site" evidence="2">
    <location>
        <position position="353"/>
    </location>
    <ligand>
        <name>Zn(2+)</name>
        <dbReference type="ChEBI" id="CHEBI:29105"/>
    </ligand>
</feature>
<dbReference type="PRINTS" id="PR01950">
    <property type="entry name" value="LANCSUPER"/>
</dbReference>
<dbReference type="PANTHER" id="PTHR12736">
    <property type="entry name" value="LANC-LIKE PROTEIN"/>
    <property type="match status" value="1"/>
</dbReference>
<name>A0A5N4ADM5_PHOPY</name>
<protein>
    <recommendedName>
        <fullName evidence="5">LanC-like protein 2</fullName>
    </recommendedName>
</protein>
<organism evidence="3 4">
    <name type="scientific">Photinus pyralis</name>
    <name type="common">Common eastern firefly</name>
    <name type="synonym">Lampyris pyralis</name>
    <dbReference type="NCBI Taxonomy" id="7054"/>
    <lineage>
        <taxon>Eukaryota</taxon>
        <taxon>Metazoa</taxon>
        <taxon>Ecdysozoa</taxon>
        <taxon>Arthropoda</taxon>
        <taxon>Hexapoda</taxon>
        <taxon>Insecta</taxon>
        <taxon>Pterygota</taxon>
        <taxon>Neoptera</taxon>
        <taxon>Endopterygota</taxon>
        <taxon>Coleoptera</taxon>
        <taxon>Polyphaga</taxon>
        <taxon>Elateriformia</taxon>
        <taxon>Elateroidea</taxon>
        <taxon>Lampyridae</taxon>
        <taxon>Lampyrinae</taxon>
        <taxon>Photinus</taxon>
    </lineage>
</organism>
<gene>
    <name evidence="3" type="ORF">PPYR_12250</name>
</gene>
<dbReference type="PRINTS" id="PR01951">
    <property type="entry name" value="LANCEUKARYTE"/>
</dbReference>
<dbReference type="InterPro" id="IPR007822">
    <property type="entry name" value="LANC-like"/>
</dbReference>
<dbReference type="AlphaFoldDB" id="A0A5N4ADM5"/>
<dbReference type="GO" id="GO:0031179">
    <property type="term" value="P:peptide modification"/>
    <property type="evidence" value="ECO:0007669"/>
    <property type="project" value="InterPro"/>
</dbReference>
<dbReference type="Pfam" id="PF05147">
    <property type="entry name" value="LANC_like"/>
    <property type="match status" value="1"/>
</dbReference>
<evidence type="ECO:0000313" key="3">
    <source>
        <dbReference type="EMBL" id="KAB0795411.1"/>
    </source>
</evidence>
<sequence length="431" mass="48794">MRSGTTVAVNAIKALVLFVENITLNYSADCLKFLVVEKMRYFNNPYDDFSPEAAEGLISSNKLHPDSTVACAVESKWDWTMRKLDHLDFSDNSVYTGTSGIALLKLLKDPNGEQNLKEVKHLLNLRKLKYKRYSFLCGDAGPLAIGAVVCHRLKEKQESEKLIEKLLAMSDSAVNSKSDLPNEYLYGRAGYLYALLYVNKNIHPPPIGNQLIREVIEAIFVCGRTESRLGKFKCPLMYQWHNKQYLGAAHGVSGILYLLLQAKEHLSETELNNFIKPTVDYLADLKYSSGNYPSSLGNDDDKYVQWCHGSPGFVYLFSTAYKVYGDSKYLDLALQAGEVVWKRGLLKKGYSICHGVSGNAYCFLELFQLTQEMKHLYRAIKFTEWCVTYTREHEEYSPDRPASLFEGVGGPMYLLMDIQDPANSKFPGYTL</sequence>
<dbReference type="Proteomes" id="UP000327044">
    <property type="component" value="Unassembled WGS sequence"/>
</dbReference>
<evidence type="ECO:0000313" key="4">
    <source>
        <dbReference type="Proteomes" id="UP000327044"/>
    </source>
</evidence>
<dbReference type="GO" id="GO:0005975">
    <property type="term" value="P:carbohydrate metabolic process"/>
    <property type="evidence" value="ECO:0007669"/>
    <property type="project" value="InterPro"/>
</dbReference>
<feature type="binding site" evidence="2">
    <location>
        <position position="307"/>
    </location>
    <ligand>
        <name>Zn(2+)</name>
        <dbReference type="ChEBI" id="CHEBI:29105"/>
    </ligand>
</feature>
<keyword evidence="2" id="KW-0862">Zinc</keyword>
<dbReference type="CDD" id="cd04794">
    <property type="entry name" value="euk_LANCL"/>
    <property type="match status" value="1"/>
</dbReference>
<evidence type="ECO:0008006" key="5">
    <source>
        <dbReference type="Google" id="ProtNLM"/>
    </source>
</evidence>
<keyword evidence="4" id="KW-1185">Reference proteome</keyword>
<dbReference type="InterPro" id="IPR020464">
    <property type="entry name" value="LanC-like_prot_euk"/>
</dbReference>
<dbReference type="InterPro" id="IPR012341">
    <property type="entry name" value="6hp_glycosidase-like_sf"/>
</dbReference>
<dbReference type="OrthoDB" id="10257263at2759"/>
<keyword evidence="2" id="KW-0479">Metal-binding</keyword>
<proteinExistence type="inferred from homology"/>
<reference evidence="3 4" key="1">
    <citation type="journal article" date="2018" name="Elife">
        <title>Firefly genomes illuminate parallel origins of bioluminescence in beetles.</title>
        <authorList>
            <person name="Fallon T.R."/>
            <person name="Lower S.E."/>
            <person name="Chang C.H."/>
            <person name="Bessho-Uehara M."/>
            <person name="Martin G.J."/>
            <person name="Bewick A.J."/>
            <person name="Behringer M."/>
            <person name="Debat H.J."/>
            <person name="Wong I."/>
            <person name="Day J.C."/>
            <person name="Suvorov A."/>
            <person name="Silva C.J."/>
            <person name="Stanger-Hall K.F."/>
            <person name="Hall D.W."/>
            <person name="Schmitz R.J."/>
            <person name="Nelson D.R."/>
            <person name="Lewis S.M."/>
            <person name="Shigenobu S."/>
            <person name="Bybee S.M."/>
            <person name="Larracuente A.M."/>
            <person name="Oba Y."/>
            <person name="Weng J.K."/>
        </authorList>
    </citation>
    <scope>NUCLEOTIDE SEQUENCE [LARGE SCALE GENOMIC DNA]</scope>
    <source>
        <strain evidence="3">1611_PpyrPB1</strain>
        <tissue evidence="3">Whole body</tissue>
    </source>
</reference>
<dbReference type="Gene3D" id="1.50.10.10">
    <property type="match status" value="1"/>
</dbReference>
<dbReference type="SUPFAM" id="SSF158745">
    <property type="entry name" value="LanC-like"/>
    <property type="match status" value="1"/>
</dbReference>
<comment type="caution">
    <text evidence="3">The sequence shown here is derived from an EMBL/GenBank/DDBJ whole genome shotgun (WGS) entry which is preliminary data.</text>
</comment>
<dbReference type="GO" id="GO:0046872">
    <property type="term" value="F:metal ion binding"/>
    <property type="evidence" value="ECO:0007669"/>
    <property type="project" value="UniProtKB-KW"/>
</dbReference>
<evidence type="ECO:0000256" key="2">
    <source>
        <dbReference type="PIRSR" id="PIRSR607822-1"/>
    </source>
</evidence>
<evidence type="ECO:0000256" key="1">
    <source>
        <dbReference type="ARBA" id="ARBA00007179"/>
    </source>
</evidence>
<dbReference type="GO" id="GO:0005886">
    <property type="term" value="C:plasma membrane"/>
    <property type="evidence" value="ECO:0007669"/>
    <property type="project" value="TreeGrafter"/>
</dbReference>